<proteinExistence type="predicted"/>
<dbReference type="AlphaFoldDB" id="A0AAJ0FR35"/>
<keyword evidence="3" id="KW-1185">Reference proteome</keyword>
<evidence type="ECO:0008006" key="4">
    <source>
        <dbReference type="Google" id="ProtNLM"/>
    </source>
</evidence>
<organism evidence="2 3">
    <name type="scientific">Conoideocrella luteorostrata</name>
    <dbReference type="NCBI Taxonomy" id="1105319"/>
    <lineage>
        <taxon>Eukaryota</taxon>
        <taxon>Fungi</taxon>
        <taxon>Dikarya</taxon>
        <taxon>Ascomycota</taxon>
        <taxon>Pezizomycotina</taxon>
        <taxon>Sordariomycetes</taxon>
        <taxon>Hypocreomycetidae</taxon>
        <taxon>Hypocreales</taxon>
        <taxon>Clavicipitaceae</taxon>
        <taxon>Conoideocrella</taxon>
    </lineage>
</organism>
<keyword evidence="1" id="KW-0732">Signal</keyword>
<comment type="caution">
    <text evidence="2">The sequence shown here is derived from an EMBL/GenBank/DDBJ whole genome shotgun (WGS) entry which is preliminary data.</text>
</comment>
<gene>
    <name evidence="2" type="ORF">QQS21_008591</name>
</gene>
<evidence type="ECO:0000313" key="3">
    <source>
        <dbReference type="Proteomes" id="UP001251528"/>
    </source>
</evidence>
<accession>A0AAJ0FR35</accession>
<dbReference type="EMBL" id="JASWJB010000198">
    <property type="protein sequence ID" value="KAK2593726.1"/>
    <property type="molecule type" value="Genomic_DNA"/>
</dbReference>
<reference evidence="2" key="1">
    <citation type="submission" date="2023-06" db="EMBL/GenBank/DDBJ databases">
        <title>Conoideocrella luteorostrata (Hypocreales: Clavicipitaceae), a potential biocontrol fungus for elongate hemlock scale in United States Christmas tree production areas.</title>
        <authorList>
            <person name="Barrett H."/>
            <person name="Lovett B."/>
            <person name="Macias A.M."/>
            <person name="Stajich J.E."/>
            <person name="Kasson M.T."/>
        </authorList>
    </citation>
    <scope>NUCLEOTIDE SEQUENCE</scope>
    <source>
        <strain evidence="2">ARSEF 14590</strain>
    </source>
</reference>
<protein>
    <recommendedName>
        <fullName evidence="4">Phosphoglycerate mutase family protein</fullName>
    </recommendedName>
</protein>
<sequence>MKFPALFAITTATFGFAAAAAKPEFFLIRHAEKNKDGTISAKGMKRSQCLIKVFGRNSKYNIQHIMVQTPHSGSHTSQRPYNTTLPLANSLGIKMDTPCDYDDPECAADFALRYRGGNVLIGWEHGYLRKVSQALGGQDVPKYPGDRYDLIYNQPSPYTEIEVTSEECPGLDD</sequence>
<feature type="signal peptide" evidence="1">
    <location>
        <begin position="1"/>
        <end position="19"/>
    </location>
</feature>
<evidence type="ECO:0000313" key="2">
    <source>
        <dbReference type="EMBL" id="KAK2593726.1"/>
    </source>
</evidence>
<name>A0AAJ0FR35_9HYPO</name>
<feature type="chain" id="PRO_5042585376" description="Phosphoglycerate mutase family protein" evidence="1">
    <location>
        <begin position="20"/>
        <end position="173"/>
    </location>
</feature>
<evidence type="ECO:0000256" key="1">
    <source>
        <dbReference type="SAM" id="SignalP"/>
    </source>
</evidence>
<dbReference type="Proteomes" id="UP001251528">
    <property type="component" value="Unassembled WGS sequence"/>
</dbReference>